<evidence type="ECO:0000313" key="1">
    <source>
        <dbReference type="EMBL" id="MBL6446608.1"/>
    </source>
</evidence>
<accession>A0A937FX24</accession>
<gene>
    <name evidence="1" type="ORF">JMN32_09820</name>
</gene>
<dbReference type="Gene3D" id="3.90.1720.10">
    <property type="entry name" value="endopeptidase domain like (from Nostoc punctiforme)"/>
    <property type="match status" value="1"/>
</dbReference>
<proteinExistence type="predicted"/>
<dbReference type="AlphaFoldDB" id="A0A937FX24"/>
<name>A0A937FX24_9BACT</name>
<protein>
    <submittedName>
        <fullName evidence="1">Uncharacterized protein</fullName>
    </submittedName>
</protein>
<comment type="caution">
    <text evidence="1">The sequence shown here is derived from an EMBL/GenBank/DDBJ whole genome shotgun (WGS) entry which is preliminary data.</text>
</comment>
<keyword evidence="2" id="KW-1185">Reference proteome</keyword>
<sequence>MKLNHLLKTYLFTPIVITLFSFTLSFAQTVNSNWEQDLSKSMEAFSNCESAGGSSSECYKYLGQSINTVYKINDFYSKESGRYMSPNEIADFVSNEGKWELLGHAYDKNALNKAQDYANSKKATIAVYKGEDGQGHVALILPGDLQASGSWGIKVPNSASFFLSNYKKSYIGKGLSYAFTKDMLKDVVVYSRKY</sequence>
<dbReference type="EMBL" id="JAEUGD010000031">
    <property type="protein sequence ID" value="MBL6446608.1"/>
    <property type="molecule type" value="Genomic_DNA"/>
</dbReference>
<reference evidence="1" key="1">
    <citation type="submission" date="2021-01" db="EMBL/GenBank/DDBJ databases">
        <title>Fulvivirga kasyanovii gen. nov., sp nov., a novel member of the phylum Bacteroidetes isolated from seawater in a mussel farm.</title>
        <authorList>
            <person name="Zhao L.-H."/>
            <person name="Wang Z.-J."/>
        </authorList>
    </citation>
    <scope>NUCLEOTIDE SEQUENCE</scope>
    <source>
        <strain evidence="1">29W222</strain>
    </source>
</reference>
<organism evidence="1 2">
    <name type="scientific">Fulvivirga marina</name>
    <dbReference type="NCBI Taxonomy" id="2494733"/>
    <lineage>
        <taxon>Bacteria</taxon>
        <taxon>Pseudomonadati</taxon>
        <taxon>Bacteroidota</taxon>
        <taxon>Cytophagia</taxon>
        <taxon>Cytophagales</taxon>
        <taxon>Fulvivirgaceae</taxon>
        <taxon>Fulvivirga</taxon>
    </lineage>
</organism>
<dbReference type="RefSeq" id="WP_202856140.1">
    <property type="nucleotide sequence ID" value="NZ_JAEUGD010000031.1"/>
</dbReference>
<dbReference type="Proteomes" id="UP000614216">
    <property type="component" value="Unassembled WGS sequence"/>
</dbReference>
<evidence type="ECO:0000313" key="2">
    <source>
        <dbReference type="Proteomes" id="UP000614216"/>
    </source>
</evidence>